<sequence>MSIRGRVSIVSIGIEVRVVRIGRAAFLRFFVSVIFHRYLSVGHQSNKSNQSINCHRRPTVCISFISSAVPCAIPFLFRSVRSPAHSGICGLLSYQPFRYLSVGHQSNLSISKSMGASLVDLSIIIIGCNLYSLTLRVVLAIQQASPVI</sequence>
<protein>
    <submittedName>
        <fullName evidence="1">Uncharacterized protein</fullName>
    </submittedName>
</protein>
<comment type="caution">
    <text evidence="1">The sequence shown here is derived from an EMBL/GenBank/DDBJ whole genome shotgun (WGS) entry which is preliminary data.</text>
</comment>
<geneLocation type="mitochondrion" evidence="1"/>
<keyword evidence="1" id="KW-0496">Mitochondrion</keyword>
<dbReference type="EMBL" id="LKAM01000004">
    <property type="protein sequence ID" value="KUM49078.1"/>
    <property type="molecule type" value="Genomic_DNA"/>
</dbReference>
<evidence type="ECO:0000313" key="1">
    <source>
        <dbReference type="EMBL" id="KUM49078.1"/>
    </source>
</evidence>
<proteinExistence type="predicted"/>
<gene>
    <name evidence="1" type="ORF">ABT39_MTgene4415</name>
</gene>
<reference evidence="1" key="1">
    <citation type="journal article" date="2015" name="Genome Biol. Evol.">
        <title>Organellar Genomes of White Spruce (Picea glauca): Assembly and Annotation.</title>
        <authorList>
            <person name="Jackman S.D."/>
            <person name="Warren R.L."/>
            <person name="Gibb E.A."/>
            <person name="Vandervalk B.P."/>
            <person name="Mohamadi H."/>
            <person name="Chu J."/>
            <person name="Raymond A."/>
            <person name="Pleasance S."/>
            <person name="Coope R."/>
            <person name="Wildung M.R."/>
            <person name="Ritland C.E."/>
            <person name="Bousquet J."/>
            <person name="Jones S.J."/>
            <person name="Bohlmann J."/>
            <person name="Birol I."/>
        </authorList>
    </citation>
    <scope>NUCLEOTIDE SEQUENCE [LARGE SCALE GENOMIC DNA]</scope>
    <source>
        <tissue evidence="1">Flushing bud</tissue>
    </source>
</reference>
<dbReference type="AlphaFoldDB" id="A0A101M1A6"/>
<name>A0A101M1A6_PICGL</name>
<organism evidence="1">
    <name type="scientific">Picea glauca</name>
    <name type="common">White spruce</name>
    <name type="synonym">Pinus glauca</name>
    <dbReference type="NCBI Taxonomy" id="3330"/>
    <lineage>
        <taxon>Eukaryota</taxon>
        <taxon>Viridiplantae</taxon>
        <taxon>Streptophyta</taxon>
        <taxon>Embryophyta</taxon>
        <taxon>Tracheophyta</taxon>
        <taxon>Spermatophyta</taxon>
        <taxon>Pinopsida</taxon>
        <taxon>Pinidae</taxon>
        <taxon>Conifers I</taxon>
        <taxon>Pinales</taxon>
        <taxon>Pinaceae</taxon>
        <taxon>Picea</taxon>
    </lineage>
</organism>
<accession>A0A101M1A6</accession>